<reference evidence="1" key="1">
    <citation type="journal article" date="2023" name="bioRxiv">
        <title>Improved chromosome-level genome assembly for marigold (Tagetes erecta).</title>
        <authorList>
            <person name="Jiang F."/>
            <person name="Yuan L."/>
            <person name="Wang S."/>
            <person name="Wang H."/>
            <person name="Xu D."/>
            <person name="Wang A."/>
            <person name="Fan W."/>
        </authorList>
    </citation>
    <scope>NUCLEOTIDE SEQUENCE</scope>
    <source>
        <strain evidence="1">WSJ</strain>
        <tissue evidence="1">Leaf</tissue>
    </source>
</reference>
<dbReference type="AlphaFoldDB" id="A0AAD8KVJ7"/>
<evidence type="ECO:0000313" key="2">
    <source>
        <dbReference type="Proteomes" id="UP001229421"/>
    </source>
</evidence>
<name>A0AAD8KVJ7_TARER</name>
<dbReference type="EMBL" id="JAUHHV010000004">
    <property type="protein sequence ID" value="KAK1426550.1"/>
    <property type="molecule type" value="Genomic_DNA"/>
</dbReference>
<evidence type="ECO:0000313" key="1">
    <source>
        <dbReference type="EMBL" id="KAK1426550.1"/>
    </source>
</evidence>
<sequence>MRDNHRLLTDLNTCRDPRGNKAKILLSRSSMEQTSSAEDNITSHPPPMLLFFLLLGFTHQSNPIQFFIFVLQRESGNSPEKTTEQDGVGWEVWVN</sequence>
<organism evidence="1 2">
    <name type="scientific">Tagetes erecta</name>
    <name type="common">African marigold</name>
    <dbReference type="NCBI Taxonomy" id="13708"/>
    <lineage>
        <taxon>Eukaryota</taxon>
        <taxon>Viridiplantae</taxon>
        <taxon>Streptophyta</taxon>
        <taxon>Embryophyta</taxon>
        <taxon>Tracheophyta</taxon>
        <taxon>Spermatophyta</taxon>
        <taxon>Magnoliopsida</taxon>
        <taxon>eudicotyledons</taxon>
        <taxon>Gunneridae</taxon>
        <taxon>Pentapetalae</taxon>
        <taxon>asterids</taxon>
        <taxon>campanulids</taxon>
        <taxon>Asterales</taxon>
        <taxon>Asteraceae</taxon>
        <taxon>Asteroideae</taxon>
        <taxon>Heliantheae alliance</taxon>
        <taxon>Tageteae</taxon>
        <taxon>Tagetes</taxon>
    </lineage>
</organism>
<keyword evidence="2" id="KW-1185">Reference proteome</keyword>
<accession>A0AAD8KVJ7</accession>
<comment type="caution">
    <text evidence="1">The sequence shown here is derived from an EMBL/GenBank/DDBJ whole genome shotgun (WGS) entry which is preliminary data.</text>
</comment>
<gene>
    <name evidence="1" type="ORF">QVD17_15225</name>
</gene>
<protein>
    <submittedName>
        <fullName evidence="1">Uncharacterized protein</fullName>
    </submittedName>
</protein>
<dbReference type="Proteomes" id="UP001229421">
    <property type="component" value="Unassembled WGS sequence"/>
</dbReference>
<proteinExistence type="predicted"/>